<accession>A0A7Z0QRU5</accession>
<dbReference type="EMBL" id="JACCJZ010000020">
    <property type="protein sequence ID" value="NYZ63701.1"/>
    <property type="molecule type" value="Genomic_DNA"/>
</dbReference>
<feature type="region of interest" description="Disordered" evidence="1">
    <location>
        <begin position="108"/>
        <end position="129"/>
    </location>
</feature>
<dbReference type="Proteomes" id="UP000589896">
    <property type="component" value="Unassembled WGS sequence"/>
</dbReference>
<protein>
    <submittedName>
        <fullName evidence="2">Uncharacterized protein</fullName>
    </submittedName>
</protein>
<dbReference type="AlphaFoldDB" id="A0A7Z0QRU5"/>
<keyword evidence="3" id="KW-1185">Reference proteome</keyword>
<gene>
    <name evidence="2" type="ORF">H0E82_13165</name>
</gene>
<sequence>MSRFQHARIAEAGLDLLHTTRLKVACSLLMAERVHADLGDWPDTRAHLLVAGLDDAGGLRAAGEAREAGVTVLAIARNADGATDALAHGVTVKELFERLRMLLVDGTPSQPDARAHARSEPPRSVQGPPTLFDQVAAAGGLVLVQRAGMRAAIDRGRGVVHVAGDGDADVFADTWTCDDWEVRALARTEVAGAIDGLLRTMPLESVAWQAAARAEIPVLASVSDDAIALRGWPAVDIEAIPAHWILPMACLLHGACNADALARMTGIPSGEAARIIAAAHLGGLAEIVAPTVRPRQGTPGGGPPPATGFLARVARRFGLQFGGHRG</sequence>
<evidence type="ECO:0000313" key="2">
    <source>
        <dbReference type="EMBL" id="NYZ63701.1"/>
    </source>
</evidence>
<proteinExistence type="predicted"/>
<evidence type="ECO:0000313" key="3">
    <source>
        <dbReference type="Proteomes" id="UP000589896"/>
    </source>
</evidence>
<name>A0A7Z0QRU5_9GAMM</name>
<dbReference type="RefSeq" id="WP_180545914.1">
    <property type="nucleotide sequence ID" value="NZ_JACCJZ010000020.1"/>
</dbReference>
<comment type="caution">
    <text evidence="2">The sequence shown here is derived from an EMBL/GenBank/DDBJ whole genome shotgun (WGS) entry which is preliminary data.</text>
</comment>
<organism evidence="2 3">
    <name type="scientific">Luteimonas deserti</name>
    <dbReference type="NCBI Taxonomy" id="2752306"/>
    <lineage>
        <taxon>Bacteria</taxon>
        <taxon>Pseudomonadati</taxon>
        <taxon>Pseudomonadota</taxon>
        <taxon>Gammaproteobacteria</taxon>
        <taxon>Lysobacterales</taxon>
        <taxon>Lysobacteraceae</taxon>
        <taxon>Luteimonas</taxon>
    </lineage>
</organism>
<reference evidence="2 3" key="1">
    <citation type="submission" date="2020-07" db="EMBL/GenBank/DDBJ databases">
        <title>isolation of Luteimonas sp. SJ-16.</title>
        <authorList>
            <person name="Huang X.-X."/>
            <person name="Xu L."/>
            <person name="Sun J.-Q."/>
        </authorList>
    </citation>
    <scope>NUCLEOTIDE SEQUENCE [LARGE SCALE GENOMIC DNA]</scope>
    <source>
        <strain evidence="2 3">SJ-16</strain>
    </source>
</reference>
<evidence type="ECO:0000256" key="1">
    <source>
        <dbReference type="SAM" id="MobiDB-lite"/>
    </source>
</evidence>